<feature type="region of interest" description="Disordered" evidence="1">
    <location>
        <begin position="271"/>
        <end position="304"/>
    </location>
</feature>
<sequence>MALTDTSSSPDHEPHDADTARHFGGLAHDHRDDPDYLAVSDDLKIAVDLSGHRAPTLTIDALTNYTDPATIALEQQIVEFVGGLIDPHGDPDRFEGIDGTDHFTLQVNTATEQVELQFEPSSAKVFENTPAEDFPVQDLVALLTGDTDNPDFFAFDNAVKIAFDHAVKIAFDLTEPDNSTVRVEAYTNFRADSDIALEKEVVAFIDSLDGQTDLDPDQISVIDGTDHFVLTVNTTTGAVDLTVEDATRAEFRDVAAEPFPVQELLALLTGETPDRDHHGDGDCAAHRPEPNGDDAAVPTLDPGTPLMDVAAADVRDDLLSPA</sequence>
<dbReference type="EMBL" id="VZZK01000003">
    <property type="protein sequence ID" value="KAB1080913.1"/>
    <property type="molecule type" value="Genomic_DNA"/>
</dbReference>
<feature type="compositionally biased region" description="Basic and acidic residues" evidence="1">
    <location>
        <begin position="10"/>
        <end position="27"/>
    </location>
</feature>
<feature type="compositionally biased region" description="Basic and acidic residues" evidence="1">
    <location>
        <begin position="272"/>
        <end position="290"/>
    </location>
</feature>
<evidence type="ECO:0000313" key="3">
    <source>
        <dbReference type="Proteomes" id="UP000474159"/>
    </source>
</evidence>
<proteinExistence type="predicted"/>
<reference evidence="2 3" key="1">
    <citation type="submission" date="2019-09" db="EMBL/GenBank/DDBJ databases">
        <title>YIM 48816 draft genome.</title>
        <authorList>
            <person name="Jiang L."/>
        </authorList>
    </citation>
    <scope>NUCLEOTIDE SEQUENCE [LARGE SCALE GENOMIC DNA]</scope>
    <source>
        <strain evidence="2 3">YIM 48816</strain>
    </source>
</reference>
<organism evidence="2 3">
    <name type="scientific">Methylobacterium soli</name>
    <dbReference type="NCBI Taxonomy" id="553447"/>
    <lineage>
        <taxon>Bacteria</taxon>
        <taxon>Pseudomonadati</taxon>
        <taxon>Pseudomonadota</taxon>
        <taxon>Alphaproteobacteria</taxon>
        <taxon>Hyphomicrobiales</taxon>
        <taxon>Methylobacteriaceae</taxon>
        <taxon>Methylobacterium</taxon>
    </lineage>
</organism>
<comment type="caution">
    <text evidence="2">The sequence shown here is derived from an EMBL/GenBank/DDBJ whole genome shotgun (WGS) entry which is preliminary data.</text>
</comment>
<evidence type="ECO:0000313" key="2">
    <source>
        <dbReference type="EMBL" id="KAB1080913.1"/>
    </source>
</evidence>
<dbReference type="AlphaFoldDB" id="A0A6L3T2W4"/>
<feature type="region of interest" description="Disordered" evidence="1">
    <location>
        <begin position="1"/>
        <end position="27"/>
    </location>
</feature>
<keyword evidence="3" id="KW-1185">Reference proteome</keyword>
<protein>
    <submittedName>
        <fullName evidence="2">Uncharacterized protein</fullName>
    </submittedName>
</protein>
<dbReference type="RefSeq" id="WP_150997564.1">
    <property type="nucleotide sequence ID" value="NZ_BPQY01000359.1"/>
</dbReference>
<dbReference type="OrthoDB" id="9821419at2"/>
<name>A0A6L3T2W4_9HYPH</name>
<dbReference type="Proteomes" id="UP000474159">
    <property type="component" value="Unassembled WGS sequence"/>
</dbReference>
<accession>A0A6L3T2W4</accession>
<evidence type="ECO:0000256" key="1">
    <source>
        <dbReference type="SAM" id="MobiDB-lite"/>
    </source>
</evidence>
<gene>
    <name evidence="2" type="ORF">F6X53_04295</name>
</gene>